<evidence type="ECO:0000313" key="1">
    <source>
        <dbReference type="EMBL" id="EUN27830.1"/>
    </source>
</evidence>
<dbReference type="GeneID" id="26260350"/>
<protein>
    <submittedName>
        <fullName evidence="1">Uncharacterized protein</fullName>
    </submittedName>
</protein>
<dbReference type="AlphaFoldDB" id="W7EP53"/>
<name>W7EP53_BIPV3</name>
<keyword evidence="2" id="KW-1185">Reference proteome</keyword>
<organism evidence="1 2">
    <name type="scientific">Bipolaris victoriae (strain FI3)</name>
    <name type="common">Victoria blight of oats agent</name>
    <name type="synonym">Cochliobolus victoriae</name>
    <dbReference type="NCBI Taxonomy" id="930091"/>
    <lineage>
        <taxon>Eukaryota</taxon>
        <taxon>Fungi</taxon>
        <taxon>Dikarya</taxon>
        <taxon>Ascomycota</taxon>
        <taxon>Pezizomycotina</taxon>
        <taxon>Dothideomycetes</taxon>
        <taxon>Pleosporomycetidae</taxon>
        <taxon>Pleosporales</taxon>
        <taxon>Pleosporineae</taxon>
        <taxon>Pleosporaceae</taxon>
        <taxon>Bipolaris</taxon>
    </lineage>
</organism>
<dbReference type="Proteomes" id="UP000054337">
    <property type="component" value="Unassembled WGS sequence"/>
</dbReference>
<dbReference type="EMBL" id="KI968726">
    <property type="protein sequence ID" value="EUN27830.1"/>
    <property type="molecule type" value="Genomic_DNA"/>
</dbReference>
<accession>W7EP53</accession>
<dbReference type="HOGENOM" id="CLU_2922286_0_0_1"/>
<proteinExistence type="predicted"/>
<gene>
    <name evidence="1" type="ORF">COCVIDRAFT_97102</name>
</gene>
<sequence length="61" mass="7142">MALCVYPFTKNTAVHLSHFDLALHPLLPSTCLKRRFCPTNHLFNRTRARALYLIRHNENHA</sequence>
<evidence type="ECO:0000313" key="2">
    <source>
        <dbReference type="Proteomes" id="UP000054337"/>
    </source>
</evidence>
<dbReference type="RefSeq" id="XP_014557426.1">
    <property type="nucleotide sequence ID" value="XM_014701940.1"/>
</dbReference>
<reference evidence="1 2" key="1">
    <citation type="journal article" date="2013" name="PLoS Genet.">
        <title>Comparative genome structure, secondary metabolite, and effector coding capacity across Cochliobolus pathogens.</title>
        <authorList>
            <person name="Condon B.J."/>
            <person name="Leng Y."/>
            <person name="Wu D."/>
            <person name="Bushley K.E."/>
            <person name="Ohm R.A."/>
            <person name="Otillar R."/>
            <person name="Martin J."/>
            <person name="Schackwitz W."/>
            <person name="Grimwood J."/>
            <person name="MohdZainudin N."/>
            <person name="Xue C."/>
            <person name="Wang R."/>
            <person name="Manning V.A."/>
            <person name="Dhillon B."/>
            <person name="Tu Z.J."/>
            <person name="Steffenson B.J."/>
            <person name="Salamov A."/>
            <person name="Sun H."/>
            <person name="Lowry S."/>
            <person name="LaButti K."/>
            <person name="Han J."/>
            <person name="Copeland A."/>
            <person name="Lindquist E."/>
            <person name="Barry K."/>
            <person name="Schmutz J."/>
            <person name="Baker S.E."/>
            <person name="Ciuffetti L.M."/>
            <person name="Grigoriev I.V."/>
            <person name="Zhong S."/>
            <person name="Turgeon B.G."/>
        </authorList>
    </citation>
    <scope>NUCLEOTIDE SEQUENCE [LARGE SCALE GENOMIC DNA]</scope>
    <source>
        <strain evidence="1 2">FI3</strain>
    </source>
</reference>